<proteinExistence type="predicted"/>
<name>A0ACB7TCY0_HYAAI</name>
<accession>A0ACB7TCY0</accession>
<dbReference type="EMBL" id="CM023490">
    <property type="protein sequence ID" value="KAH6942714.1"/>
    <property type="molecule type" value="Genomic_DNA"/>
</dbReference>
<evidence type="ECO:0000313" key="2">
    <source>
        <dbReference type="Proteomes" id="UP000821845"/>
    </source>
</evidence>
<comment type="caution">
    <text evidence="1">The sequence shown here is derived from an EMBL/GenBank/DDBJ whole genome shotgun (WGS) entry which is preliminary data.</text>
</comment>
<evidence type="ECO:0000313" key="1">
    <source>
        <dbReference type="EMBL" id="KAH6942714.1"/>
    </source>
</evidence>
<keyword evidence="2" id="KW-1185">Reference proteome</keyword>
<reference evidence="1" key="1">
    <citation type="submission" date="2020-05" db="EMBL/GenBank/DDBJ databases">
        <title>Large-scale comparative analyses of tick genomes elucidate their genetic diversity and vector capacities.</title>
        <authorList>
            <person name="Jia N."/>
            <person name="Wang J."/>
            <person name="Shi W."/>
            <person name="Du L."/>
            <person name="Sun Y."/>
            <person name="Zhan W."/>
            <person name="Jiang J."/>
            <person name="Wang Q."/>
            <person name="Zhang B."/>
            <person name="Ji P."/>
            <person name="Sakyi L.B."/>
            <person name="Cui X."/>
            <person name="Yuan T."/>
            <person name="Jiang B."/>
            <person name="Yang W."/>
            <person name="Lam T.T.-Y."/>
            <person name="Chang Q."/>
            <person name="Ding S."/>
            <person name="Wang X."/>
            <person name="Zhu J."/>
            <person name="Ruan X."/>
            <person name="Zhao L."/>
            <person name="Wei J."/>
            <person name="Que T."/>
            <person name="Du C."/>
            <person name="Cheng J."/>
            <person name="Dai P."/>
            <person name="Han X."/>
            <person name="Huang E."/>
            <person name="Gao Y."/>
            <person name="Liu J."/>
            <person name="Shao H."/>
            <person name="Ye R."/>
            <person name="Li L."/>
            <person name="Wei W."/>
            <person name="Wang X."/>
            <person name="Wang C."/>
            <person name="Yang T."/>
            <person name="Huo Q."/>
            <person name="Li W."/>
            <person name="Guo W."/>
            <person name="Chen H."/>
            <person name="Zhou L."/>
            <person name="Ni X."/>
            <person name="Tian J."/>
            <person name="Zhou Y."/>
            <person name="Sheng Y."/>
            <person name="Liu T."/>
            <person name="Pan Y."/>
            <person name="Xia L."/>
            <person name="Li J."/>
            <person name="Zhao F."/>
            <person name="Cao W."/>
        </authorList>
    </citation>
    <scope>NUCLEOTIDE SEQUENCE</scope>
    <source>
        <strain evidence="1">Hyas-2018</strain>
    </source>
</reference>
<sequence>MRLRSWPRFSPEQRASRDPLAFQAYGIGPRNCVGMKLAQLEMTLIVAKIVHRFKLHLGSRHADGELKRRTYSIISCPVEGVWIRLEKLKTHS</sequence>
<dbReference type="Proteomes" id="UP000821845">
    <property type="component" value="Chromosome 10"/>
</dbReference>
<gene>
    <name evidence="1" type="ORF">HPB50_009479</name>
</gene>
<protein>
    <submittedName>
        <fullName evidence="1">Uncharacterized protein</fullName>
    </submittedName>
</protein>
<organism evidence="1 2">
    <name type="scientific">Hyalomma asiaticum</name>
    <name type="common">Tick</name>
    <dbReference type="NCBI Taxonomy" id="266040"/>
    <lineage>
        <taxon>Eukaryota</taxon>
        <taxon>Metazoa</taxon>
        <taxon>Ecdysozoa</taxon>
        <taxon>Arthropoda</taxon>
        <taxon>Chelicerata</taxon>
        <taxon>Arachnida</taxon>
        <taxon>Acari</taxon>
        <taxon>Parasitiformes</taxon>
        <taxon>Ixodida</taxon>
        <taxon>Ixodoidea</taxon>
        <taxon>Ixodidae</taxon>
        <taxon>Hyalomminae</taxon>
        <taxon>Hyalomma</taxon>
    </lineage>
</organism>